<evidence type="ECO:0000256" key="1">
    <source>
        <dbReference type="ARBA" id="ARBA00006234"/>
    </source>
</evidence>
<evidence type="ECO:0000256" key="6">
    <source>
        <dbReference type="ARBA" id="ARBA00022840"/>
    </source>
</evidence>
<dbReference type="GO" id="GO:0000045">
    <property type="term" value="P:autophagosome assembly"/>
    <property type="evidence" value="ECO:0000318"/>
    <property type="project" value="GO_Central"/>
</dbReference>
<keyword evidence="3" id="KW-0808">Transferase</keyword>
<dbReference type="FunFam" id="1.10.510.10:FF:000571">
    <property type="entry name" value="Maternal embryonic leucine zipper kinase"/>
    <property type="match status" value="1"/>
</dbReference>
<dbReference type="InParanoid" id="D8SF55"/>
<dbReference type="SUPFAM" id="SSF56112">
    <property type="entry name" value="Protein kinase-like (PK-like)"/>
    <property type="match status" value="1"/>
</dbReference>
<dbReference type="OMA" id="VWHARHK"/>
<feature type="binding site" evidence="8">
    <location>
        <position position="43"/>
    </location>
    <ligand>
        <name>ATP</name>
        <dbReference type="ChEBI" id="CHEBI:30616"/>
    </ligand>
</feature>
<feature type="region of interest" description="Disordered" evidence="9">
    <location>
        <begin position="395"/>
        <end position="460"/>
    </location>
</feature>
<dbReference type="InterPro" id="IPR008271">
    <property type="entry name" value="Ser/Thr_kinase_AS"/>
</dbReference>
<dbReference type="PANTHER" id="PTHR24348">
    <property type="entry name" value="SERINE/THREONINE-PROTEIN KINASE UNC-51-RELATED"/>
    <property type="match status" value="1"/>
</dbReference>
<dbReference type="GO" id="GO:0005776">
    <property type="term" value="C:autophagosome"/>
    <property type="evidence" value="ECO:0000318"/>
    <property type="project" value="GO_Central"/>
</dbReference>
<dbReference type="InterPro" id="IPR017441">
    <property type="entry name" value="Protein_kinase_ATP_BS"/>
</dbReference>
<dbReference type="PROSITE" id="PS00107">
    <property type="entry name" value="PROTEIN_KINASE_ATP"/>
    <property type="match status" value="1"/>
</dbReference>
<dbReference type="FunCoup" id="D8SF55">
    <property type="interactions" value="1173"/>
</dbReference>
<dbReference type="GO" id="GO:0010506">
    <property type="term" value="P:regulation of autophagy"/>
    <property type="evidence" value="ECO:0000318"/>
    <property type="project" value="GO_Central"/>
</dbReference>
<evidence type="ECO:0000259" key="10">
    <source>
        <dbReference type="PROSITE" id="PS50011"/>
    </source>
</evidence>
<gene>
    <name evidence="11" type="ORF">SELMODRAFT_268528</name>
</gene>
<protein>
    <recommendedName>
        <fullName evidence="10">Protein kinase domain-containing protein</fullName>
    </recommendedName>
</protein>
<reference evidence="11 12" key="1">
    <citation type="journal article" date="2011" name="Science">
        <title>The Selaginella genome identifies genetic changes associated with the evolution of vascular plants.</title>
        <authorList>
            <person name="Banks J.A."/>
            <person name="Nishiyama T."/>
            <person name="Hasebe M."/>
            <person name="Bowman J.L."/>
            <person name="Gribskov M."/>
            <person name="dePamphilis C."/>
            <person name="Albert V.A."/>
            <person name="Aono N."/>
            <person name="Aoyama T."/>
            <person name="Ambrose B.A."/>
            <person name="Ashton N.W."/>
            <person name="Axtell M.J."/>
            <person name="Barker E."/>
            <person name="Barker M.S."/>
            <person name="Bennetzen J.L."/>
            <person name="Bonawitz N.D."/>
            <person name="Chapple C."/>
            <person name="Cheng C."/>
            <person name="Correa L.G."/>
            <person name="Dacre M."/>
            <person name="DeBarry J."/>
            <person name="Dreyer I."/>
            <person name="Elias M."/>
            <person name="Engstrom E.M."/>
            <person name="Estelle M."/>
            <person name="Feng L."/>
            <person name="Finet C."/>
            <person name="Floyd S.K."/>
            <person name="Frommer W.B."/>
            <person name="Fujita T."/>
            <person name="Gramzow L."/>
            <person name="Gutensohn M."/>
            <person name="Harholt J."/>
            <person name="Hattori M."/>
            <person name="Heyl A."/>
            <person name="Hirai T."/>
            <person name="Hiwatashi Y."/>
            <person name="Ishikawa M."/>
            <person name="Iwata M."/>
            <person name="Karol K.G."/>
            <person name="Koehler B."/>
            <person name="Kolukisaoglu U."/>
            <person name="Kubo M."/>
            <person name="Kurata T."/>
            <person name="Lalonde S."/>
            <person name="Li K."/>
            <person name="Li Y."/>
            <person name="Litt A."/>
            <person name="Lyons E."/>
            <person name="Manning G."/>
            <person name="Maruyama T."/>
            <person name="Michael T.P."/>
            <person name="Mikami K."/>
            <person name="Miyazaki S."/>
            <person name="Morinaga S."/>
            <person name="Murata T."/>
            <person name="Mueller-Roeber B."/>
            <person name="Nelson D.R."/>
            <person name="Obara M."/>
            <person name="Oguri Y."/>
            <person name="Olmstead R.G."/>
            <person name="Onodera N."/>
            <person name="Petersen B.L."/>
            <person name="Pils B."/>
            <person name="Prigge M."/>
            <person name="Rensing S.A."/>
            <person name="Riano-Pachon D.M."/>
            <person name="Roberts A.W."/>
            <person name="Sato Y."/>
            <person name="Scheller H.V."/>
            <person name="Schulz B."/>
            <person name="Schulz C."/>
            <person name="Shakirov E.V."/>
            <person name="Shibagaki N."/>
            <person name="Shinohara N."/>
            <person name="Shippen D.E."/>
            <person name="Soerensen I."/>
            <person name="Sotooka R."/>
            <person name="Sugimoto N."/>
            <person name="Sugita M."/>
            <person name="Sumikawa N."/>
            <person name="Tanurdzic M."/>
            <person name="Theissen G."/>
            <person name="Ulvskov P."/>
            <person name="Wakazuki S."/>
            <person name="Weng J.K."/>
            <person name="Willats W.W."/>
            <person name="Wipf D."/>
            <person name="Wolf P.G."/>
            <person name="Yang L."/>
            <person name="Zimmer A.D."/>
            <person name="Zhu Q."/>
            <person name="Mitros T."/>
            <person name="Hellsten U."/>
            <person name="Loque D."/>
            <person name="Otillar R."/>
            <person name="Salamov A."/>
            <person name="Schmutz J."/>
            <person name="Shapiro H."/>
            <person name="Lindquist E."/>
            <person name="Lucas S."/>
            <person name="Rokhsar D."/>
            <person name="Grigoriev I.V."/>
        </authorList>
    </citation>
    <scope>NUCLEOTIDE SEQUENCE [LARGE SCALE GENOMIC DNA]</scope>
</reference>
<dbReference type="HOGENOM" id="CLU_031241_0_0_1"/>
<dbReference type="OrthoDB" id="346907at2759"/>
<dbReference type="Gene3D" id="1.10.510.10">
    <property type="entry name" value="Transferase(Phosphotransferase) domain 1"/>
    <property type="match status" value="1"/>
</dbReference>
<keyword evidence="4 8" id="KW-0547">Nucleotide-binding</keyword>
<dbReference type="GO" id="GO:0004674">
    <property type="term" value="F:protein serine/threonine kinase activity"/>
    <property type="evidence" value="ECO:0000318"/>
    <property type="project" value="GO_Central"/>
</dbReference>
<dbReference type="GO" id="GO:0005829">
    <property type="term" value="C:cytosol"/>
    <property type="evidence" value="ECO:0000318"/>
    <property type="project" value="GO_Central"/>
</dbReference>
<dbReference type="Pfam" id="PF24497">
    <property type="entry name" value="MIT_ATG1"/>
    <property type="match status" value="1"/>
</dbReference>
<sequence>MEQRAHQPRAIGDYITSQEIGAGSFAVVWKARHKITGHEVAIKEIGTEKLNKKLQESLLSEISILKKANHPNIIRLHDIVEAPDRIYLILEYCAGGDLAGYIHRHGKVGESAARNIMQQLGSGLQVLRKNNLIHRDLKPQNLLLSTNDHNAVLKIADFGFARSLQPQGMAETLCGSPLYMAPEILHCQKYDAKADLWSVGAILYQLVLGRPPFSGNNHVQLLQNITKNEVQFPHAAQLHPDCIDMCRKLLRRNPVERLSFEEFFNHPFMRPSSLRPFHKATHTDVDSLDSHQEDCFPFLIDEEPQGTIDIPVKQPPQTRITGVKLSNSPPNLFKEQRGIPDHEETGKVYHMAEAEACQDAEGSSSPRTVVDSMEYIERDYVVVKRFTSPEALSLTFSASPNDQHGSKGGSPHKNFTKSSSPVLHAPLSGGAGSRGSTPPGLSEGYHHPDSGDTLEAPSPHPATRISALQCCARLVAELATDKFNSGHPLESLSVHLICLAIWKEALQVCHAWAAPATGPRGLGMPRDQEGAATCTQVEHEFSLAVDRGDGYAAHLRSMDGSVEMPDAVEIIFQAALTVGRAGAVEELMGNVANASVAYGKAVTFLYFLLVEGPCLQLNPPLALTLADRQRLKRYADMINARLKTCTAQRDLPQAGRS</sequence>
<dbReference type="GO" id="GO:0016020">
    <property type="term" value="C:membrane"/>
    <property type="evidence" value="ECO:0000318"/>
    <property type="project" value="GO_Central"/>
</dbReference>
<evidence type="ECO:0000256" key="4">
    <source>
        <dbReference type="ARBA" id="ARBA00022741"/>
    </source>
</evidence>
<accession>D8SF55</accession>
<dbReference type="InterPro" id="IPR011009">
    <property type="entry name" value="Kinase-like_dom_sf"/>
</dbReference>
<dbReference type="AlphaFoldDB" id="D8SF55"/>
<comment type="function">
    <text evidence="7">CIPK serine-threonine protein kinases interact with CBL proteins. Binding of a CBL protein to the regulatory NAF domain of CIPK protein lead to the activation of the kinase in a calcium-dependent manner.</text>
</comment>
<keyword evidence="12" id="KW-1185">Reference proteome</keyword>
<dbReference type="STRING" id="88036.D8SF55"/>
<name>D8SF55_SELML</name>
<evidence type="ECO:0000256" key="3">
    <source>
        <dbReference type="ARBA" id="ARBA00022679"/>
    </source>
</evidence>
<dbReference type="Gramene" id="EFJ16983">
    <property type="protein sequence ID" value="EFJ16983"/>
    <property type="gene ID" value="SELMODRAFT_268528"/>
</dbReference>
<dbReference type="PANTHER" id="PTHR24348:SF22">
    <property type="entry name" value="NON-SPECIFIC SERINE_THREONINE PROTEIN KINASE"/>
    <property type="match status" value="1"/>
</dbReference>
<organism evidence="12">
    <name type="scientific">Selaginella moellendorffii</name>
    <name type="common">Spikemoss</name>
    <dbReference type="NCBI Taxonomy" id="88036"/>
    <lineage>
        <taxon>Eukaryota</taxon>
        <taxon>Viridiplantae</taxon>
        <taxon>Streptophyta</taxon>
        <taxon>Embryophyta</taxon>
        <taxon>Tracheophyta</taxon>
        <taxon>Lycopodiopsida</taxon>
        <taxon>Selaginellales</taxon>
        <taxon>Selaginellaceae</taxon>
        <taxon>Selaginella</taxon>
    </lineage>
</organism>
<dbReference type="PROSITE" id="PS50011">
    <property type="entry name" value="PROTEIN_KINASE_DOM"/>
    <property type="match status" value="1"/>
</dbReference>
<keyword evidence="5" id="KW-0418">Kinase</keyword>
<dbReference type="CDD" id="cd14009">
    <property type="entry name" value="STKc_ATG1_ULK_like"/>
    <property type="match status" value="1"/>
</dbReference>
<dbReference type="KEGG" id="smo:SELMODRAFT_268528"/>
<evidence type="ECO:0000256" key="8">
    <source>
        <dbReference type="PROSITE-ProRule" id="PRU10141"/>
    </source>
</evidence>
<keyword evidence="6 8" id="KW-0067">ATP-binding</keyword>
<dbReference type="InterPro" id="IPR045269">
    <property type="entry name" value="Atg1-like"/>
</dbReference>
<dbReference type="GO" id="GO:0005524">
    <property type="term" value="F:ATP binding"/>
    <property type="evidence" value="ECO:0007669"/>
    <property type="project" value="UniProtKB-UniRule"/>
</dbReference>
<proteinExistence type="inferred from homology"/>
<evidence type="ECO:0000256" key="9">
    <source>
        <dbReference type="SAM" id="MobiDB-lite"/>
    </source>
</evidence>
<dbReference type="eggNOG" id="KOG0595">
    <property type="taxonomic scope" value="Eukaryota"/>
</dbReference>
<dbReference type="GO" id="GO:0000407">
    <property type="term" value="C:phagophore assembly site"/>
    <property type="evidence" value="ECO:0000318"/>
    <property type="project" value="GO_Central"/>
</dbReference>
<dbReference type="PROSITE" id="PS00108">
    <property type="entry name" value="PROTEIN_KINASE_ST"/>
    <property type="match status" value="1"/>
</dbReference>
<comment type="similarity">
    <text evidence="1">Belongs to the protein kinase superfamily. CAMK Ser/Thr protein kinase family. SNF1 subfamily.</text>
</comment>
<feature type="domain" description="Protein kinase" evidence="10">
    <location>
        <begin position="14"/>
        <end position="269"/>
    </location>
</feature>
<dbReference type="Pfam" id="PF00069">
    <property type="entry name" value="Pkinase"/>
    <property type="match status" value="1"/>
</dbReference>
<keyword evidence="2" id="KW-0723">Serine/threonine-protein kinase</keyword>
<dbReference type="InterPro" id="IPR056281">
    <property type="entry name" value="MIT_ATG1a/b/c"/>
</dbReference>
<evidence type="ECO:0000256" key="2">
    <source>
        <dbReference type="ARBA" id="ARBA00022527"/>
    </source>
</evidence>
<dbReference type="InterPro" id="IPR000719">
    <property type="entry name" value="Prot_kinase_dom"/>
</dbReference>
<evidence type="ECO:0000313" key="11">
    <source>
        <dbReference type="EMBL" id="EFJ16983.1"/>
    </source>
</evidence>
<dbReference type="GO" id="GO:0005737">
    <property type="term" value="C:cytoplasm"/>
    <property type="evidence" value="ECO:0000318"/>
    <property type="project" value="GO_Central"/>
</dbReference>
<evidence type="ECO:0000256" key="5">
    <source>
        <dbReference type="ARBA" id="ARBA00022777"/>
    </source>
</evidence>
<dbReference type="FunFam" id="3.30.200.20:FF:000003">
    <property type="entry name" value="Non-specific serine/threonine protein kinase"/>
    <property type="match status" value="1"/>
</dbReference>
<evidence type="ECO:0000256" key="7">
    <source>
        <dbReference type="ARBA" id="ARBA00058225"/>
    </source>
</evidence>
<dbReference type="SMART" id="SM00220">
    <property type="entry name" value="S_TKc"/>
    <property type="match status" value="1"/>
</dbReference>
<evidence type="ECO:0000313" key="12">
    <source>
        <dbReference type="Proteomes" id="UP000001514"/>
    </source>
</evidence>
<dbReference type="EMBL" id="GL377616">
    <property type="protein sequence ID" value="EFJ16983.1"/>
    <property type="molecule type" value="Genomic_DNA"/>
</dbReference>
<dbReference type="Proteomes" id="UP000001514">
    <property type="component" value="Unassembled WGS sequence"/>
</dbReference>